<accession>A0A4S3MKH4</accession>
<proteinExistence type="predicted"/>
<organism evidence="3 4">
    <name type="scientific">Aliigemmobacter aestuarii</name>
    <dbReference type="NCBI Taxonomy" id="1445661"/>
    <lineage>
        <taxon>Bacteria</taxon>
        <taxon>Pseudomonadati</taxon>
        <taxon>Pseudomonadota</taxon>
        <taxon>Alphaproteobacteria</taxon>
        <taxon>Rhodobacterales</taxon>
        <taxon>Paracoccaceae</taxon>
        <taxon>Aliigemmobacter</taxon>
    </lineage>
</organism>
<feature type="transmembrane region" description="Helical" evidence="1">
    <location>
        <begin position="25"/>
        <end position="48"/>
    </location>
</feature>
<dbReference type="EMBL" id="SSND01000005">
    <property type="protein sequence ID" value="THD81533.1"/>
    <property type="molecule type" value="Genomic_DNA"/>
</dbReference>
<reference evidence="3 4" key="1">
    <citation type="submission" date="2019-04" db="EMBL/GenBank/DDBJ databases">
        <title>Draft genome sequence of Gemmobacter aestuarii sp. nov.</title>
        <authorList>
            <person name="Hameed A."/>
            <person name="Lin S.-Y."/>
            <person name="Shahina M."/>
            <person name="Lai W.-A."/>
            <person name="Young C.-C."/>
        </authorList>
    </citation>
    <scope>NUCLEOTIDE SEQUENCE [LARGE SCALE GENOMIC DNA]</scope>
    <source>
        <strain evidence="3 4">CC-PW-75</strain>
    </source>
</reference>
<sequence>MSLDEIAALLDRAFLHLHAAGLPDLSLIEIVAALALTILFFQLFRWVIGLLARLGPKRPVIIVDGSNVMHWDDGEPKMEVVGRVVQEIVGWGFDPVIWFDANVGYKVSDRYLGPQQLATALGVPAKRINVAPKGTPADPLLLTQAVQLGAQIVTNDRYRDWEESHPRIREPGFLIRGRVTGSGIDLPRPAKAAKP</sequence>
<dbReference type="RefSeq" id="WP_136395793.1">
    <property type="nucleotide sequence ID" value="NZ_SSND01000005.1"/>
</dbReference>
<protein>
    <recommendedName>
        <fullName evidence="2">RNase NYN domain-containing protein</fullName>
    </recommendedName>
</protein>
<dbReference type="Gene3D" id="3.40.50.11980">
    <property type="match status" value="1"/>
</dbReference>
<keyword evidence="1" id="KW-0812">Transmembrane</keyword>
<evidence type="ECO:0000256" key="1">
    <source>
        <dbReference type="SAM" id="Phobius"/>
    </source>
</evidence>
<dbReference type="Pfam" id="PF11977">
    <property type="entry name" value="RNase_Zc3h12a"/>
    <property type="match status" value="1"/>
</dbReference>
<keyword evidence="4" id="KW-1185">Reference proteome</keyword>
<dbReference type="OrthoDB" id="5196680at2"/>
<name>A0A4S3MKH4_9RHOB</name>
<comment type="caution">
    <text evidence="3">The sequence shown here is derived from an EMBL/GenBank/DDBJ whole genome shotgun (WGS) entry which is preliminary data.</text>
</comment>
<gene>
    <name evidence="3" type="ORF">E7811_16645</name>
</gene>
<evidence type="ECO:0000313" key="3">
    <source>
        <dbReference type="EMBL" id="THD81533.1"/>
    </source>
</evidence>
<keyword evidence="1" id="KW-1133">Transmembrane helix</keyword>
<dbReference type="Proteomes" id="UP000309450">
    <property type="component" value="Unassembled WGS sequence"/>
</dbReference>
<dbReference type="AlphaFoldDB" id="A0A4S3MKH4"/>
<feature type="domain" description="RNase NYN" evidence="2">
    <location>
        <begin position="60"/>
        <end position="169"/>
    </location>
</feature>
<keyword evidence="1" id="KW-0472">Membrane</keyword>
<evidence type="ECO:0000313" key="4">
    <source>
        <dbReference type="Proteomes" id="UP000309450"/>
    </source>
</evidence>
<dbReference type="InterPro" id="IPR021869">
    <property type="entry name" value="RNase_Zc3h12_NYN"/>
</dbReference>
<evidence type="ECO:0000259" key="2">
    <source>
        <dbReference type="Pfam" id="PF11977"/>
    </source>
</evidence>